<proteinExistence type="predicted"/>
<dbReference type="EMBL" id="CAICTM010000015">
    <property type="protein sequence ID" value="CAB9497169.1"/>
    <property type="molecule type" value="Genomic_DNA"/>
</dbReference>
<evidence type="ECO:0000313" key="3">
    <source>
        <dbReference type="Proteomes" id="UP001153069"/>
    </source>
</evidence>
<accession>A0A9N8D6T5</accession>
<dbReference type="OrthoDB" id="49224at2759"/>
<organism evidence="2 3">
    <name type="scientific">Seminavis robusta</name>
    <dbReference type="NCBI Taxonomy" id="568900"/>
    <lineage>
        <taxon>Eukaryota</taxon>
        <taxon>Sar</taxon>
        <taxon>Stramenopiles</taxon>
        <taxon>Ochrophyta</taxon>
        <taxon>Bacillariophyta</taxon>
        <taxon>Bacillariophyceae</taxon>
        <taxon>Bacillariophycidae</taxon>
        <taxon>Naviculales</taxon>
        <taxon>Naviculaceae</taxon>
        <taxon>Seminavis</taxon>
    </lineage>
</organism>
<evidence type="ECO:0000256" key="1">
    <source>
        <dbReference type="SAM" id="MobiDB-lite"/>
    </source>
</evidence>
<feature type="compositionally biased region" description="Acidic residues" evidence="1">
    <location>
        <begin position="1"/>
        <end position="19"/>
    </location>
</feature>
<keyword evidence="3" id="KW-1185">Reference proteome</keyword>
<feature type="compositionally biased region" description="Basic and acidic residues" evidence="1">
    <location>
        <begin position="91"/>
        <end position="106"/>
    </location>
</feature>
<feature type="compositionally biased region" description="Basic residues" evidence="1">
    <location>
        <begin position="148"/>
        <end position="164"/>
    </location>
</feature>
<feature type="region of interest" description="Disordered" evidence="1">
    <location>
        <begin position="91"/>
        <end position="164"/>
    </location>
</feature>
<dbReference type="Proteomes" id="UP001153069">
    <property type="component" value="Unassembled WGS sequence"/>
</dbReference>
<gene>
    <name evidence="2" type="ORF">SEMRO_15_G011230.1</name>
</gene>
<evidence type="ECO:0000313" key="2">
    <source>
        <dbReference type="EMBL" id="CAB9497169.1"/>
    </source>
</evidence>
<feature type="compositionally biased region" description="Basic and acidic residues" evidence="1">
    <location>
        <begin position="120"/>
        <end position="132"/>
    </location>
</feature>
<dbReference type="AlphaFoldDB" id="A0A9N8D6T5"/>
<feature type="region of interest" description="Disordered" evidence="1">
    <location>
        <begin position="1"/>
        <end position="30"/>
    </location>
</feature>
<comment type="caution">
    <text evidence="2">The sequence shown here is derived from an EMBL/GenBank/DDBJ whole genome shotgun (WGS) entry which is preliminary data.</text>
</comment>
<name>A0A9N8D6T5_9STRA</name>
<sequence>MGILDDSDSDDDTSSDEEEVKAGATGKPKADVTKYMNAKRASLGDFDAFKGTSDEDNETAAKMREILKLREALGMDKDVAFMAEQEAKLQEKKRLENMTPEERMKEQAANSGDMMARIRAKQEELAKKKAEDATAEVGEEEEAEVKPKKEKKKKKKKDKKKEEE</sequence>
<feature type="compositionally biased region" description="Acidic residues" evidence="1">
    <location>
        <begin position="133"/>
        <end position="143"/>
    </location>
</feature>
<reference evidence="2" key="1">
    <citation type="submission" date="2020-06" db="EMBL/GenBank/DDBJ databases">
        <authorList>
            <consortium name="Plant Systems Biology data submission"/>
        </authorList>
    </citation>
    <scope>NUCLEOTIDE SEQUENCE</scope>
    <source>
        <strain evidence="2">D6</strain>
    </source>
</reference>
<protein>
    <submittedName>
        <fullName evidence="2">Uncharacterized protein</fullName>
    </submittedName>
</protein>